<feature type="compositionally biased region" description="Basic and acidic residues" evidence="1">
    <location>
        <begin position="247"/>
        <end position="256"/>
    </location>
</feature>
<dbReference type="Proteomes" id="UP001372338">
    <property type="component" value="Unassembled WGS sequence"/>
</dbReference>
<dbReference type="EMBL" id="JAYWIO010000154">
    <property type="protein sequence ID" value="KAK7231260.1"/>
    <property type="molecule type" value="Genomic_DNA"/>
</dbReference>
<organism evidence="2 3">
    <name type="scientific">Crotalaria pallida</name>
    <name type="common">Smooth rattlebox</name>
    <name type="synonym">Crotalaria striata</name>
    <dbReference type="NCBI Taxonomy" id="3830"/>
    <lineage>
        <taxon>Eukaryota</taxon>
        <taxon>Viridiplantae</taxon>
        <taxon>Streptophyta</taxon>
        <taxon>Embryophyta</taxon>
        <taxon>Tracheophyta</taxon>
        <taxon>Spermatophyta</taxon>
        <taxon>Magnoliopsida</taxon>
        <taxon>eudicotyledons</taxon>
        <taxon>Gunneridae</taxon>
        <taxon>Pentapetalae</taxon>
        <taxon>rosids</taxon>
        <taxon>fabids</taxon>
        <taxon>Fabales</taxon>
        <taxon>Fabaceae</taxon>
        <taxon>Papilionoideae</taxon>
        <taxon>50 kb inversion clade</taxon>
        <taxon>genistoids sensu lato</taxon>
        <taxon>core genistoids</taxon>
        <taxon>Crotalarieae</taxon>
        <taxon>Crotalaria</taxon>
    </lineage>
</organism>
<sequence>MLYELKVHKGRKLLMRFRDSCNLLPGSLASLAERLCPQLGPKGSIQHKEVRLSNLQERGEELLSYMRQDIRLLGGVMLKAQEIYWFNYQIDIEELMTLSSHPKGSGKIIEMESILRFPFIPLPLMYFTSRILVFRIGKVIGGLVLSKVALELGYVLMDDLTRAVAPFYYPPSGGINEGWFSQPPTPTPPPENSGVGLIPGAQSEGESPDPNHYASGSSQAGKKKIRILFKEEELTRQKGDEEEAESEEKRKPKIQKEPSPAHQWETGPPKGF</sequence>
<accession>A0AAN9DP62</accession>
<evidence type="ECO:0000256" key="1">
    <source>
        <dbReference type="SAM" id="MobiDB-lite"/>
    </source>
</evidence>
<comment type="caution">
    <text evidence="2">The sequence shown here is derived from an EMBL/GenBank/DDBJ whole genome shotgun (WGS) entry which is preliminary data.</text>
</comment>
<evidence type="ECO:0000313" key="3">
    <source>
        <dbReference type="Proteomes" id="UP001372338"/>
    </source>
</evidence>
<feature type="region of interest" description="Disordered" evidence="1">
    <location>
        <begin position="178"/>
        <end position="272"/>
    </location>
</feature>
<dbReference type="AlphaFoldDB" id="A0AAN9DP62"/>
<name>A0AAN9DP62_CROPI</name>
<protein>
    <submittedName>
        <fullName evidence="2">Uncharacterized protein</fullName>
    </submittedName>
</protein>
<dbReference type="SUPFAM" id="SSF53098">
    <property type="entry name" value="Ribonuclease H-like"/>
    <property type="match status" value="1"/>
</dbReference>
<dbReference type="InterPro" id="IPR036397">
    <property type="entry name" value="RNaseH_sf"/>
</dbReference>
<dbReference type="GO" id="GO:0003676">
    <property type="term" value="F:nucleic acid binding"/>
    <property type="evidence" value="ECO:0007669"/>
    <property type="project" value="InterPro"/>
</dbReference>
<feature type="compositionally biased region" description="Basic and acidic residues" evidence="1">
    <location>
        <begin position="228"/>
        <end position="239"/>
    </location>
</feature>
<dbReference type="InterPro" id="IPR012337">
    <property type="entry name" value="RNaseH-like_sf"/>
</dbReference>
<reference evidence="2 3" key="1">
    <citation type="submission" date="2024-01" db="EMBL/GenBank/DDBJ databases">
        <title>The genomes of 5 underutilized Papilionoideae crops provide insights into root nodulation and disease resistanc.</title>
        <authorList>
            <person name="Yuan L."/>
        </authorList>
    </citation>
    <scope>NUCLEOTIDE SEQUENCE [LARGE SCALE GENOMIC DNA]</scope>
    <source>
        <strain evidence="2">ZHUSHIDOU_FW_LH</strain>
        <tissue evidence="2">Leaf</tissue>
    </source>
</reference>
<gene>
    <name evidence="2" type="ORF">RIF29_48395</name>
</gene>
<keyword evidence="3" id="KW-1185">Reference proteome</keyword>
<dbReference type="Gene3D" id="3.30.420.10">
    <property type="entry name" value="Ribonuclease H-like superfamily/Ribonuclease H"/>
    <property type="match status" value="1"/>
</dbReference>
<evidence type="ECO:0000313" key="2">
    <source>
        <dbReference type="EMBL" id="KAK7231260.1"/>
    </source>
</evidence>
<proteinExistence type="predicted"/>